<keyword evidence="1" id="KW-1133">Transmembrane helix</keyword>
<dbReference type="AlphaFoldDB" id="A3VI47"/>
<keyword evidence="1" id="KW-0812">Transmembrane</keyword>
<keyword evidence="1" id="KW-0472">Membrane</keyword>
<dbReference type="EMBL" id="AAMT01000010">
    <property type="protein sequence ID" value="EAQ12046.1"/>
    <property type="molecule type" value="Genomic_DNA"/>
</dbReference>
<evidence type="ECO:0000256" key="1">
    <source>
        <dbReference type="SAM" id="Phobius"/>
    </source>
</evidence>
<reference evidence="2 3" key="1">
    <citation type="journal article" date="2010" name="J. Bacteriol.">
        <title>Genome sequences of Pelagibaca bermudensis HTCC2601T and Maritimibacter alkaliphilus HTCC2654T, the type strains of two marine Roseobacter genera.</title>
        <authorList>
            <person name="Thrash J.C."/>
            <person name="Cho J.C."/>
            <person name="Ferriera S."/>
            <person name="Johnson J."/>
            <person name="Vergin K.L."/>
            <person name="Giovannoni S.J."/>
        </authorList>
    </citation>
    <scope>NUCLEOTIDE SEQUENCE [LARGE SCALE GENOMIC DNA]</scope>
    <source>
        <strain evidence="2 3">HTCC2654</strain>
    </source>
</reference>
<sequence length="63" mass="6449">MSAPDTSLEREERRHAPALVGIALAVLIGLIMGAAITYATIDRADAPAAASEETTDATGTPVQ</sequence>
<dbReference type="RefSeq" id="WP_008327837.1">
    <property type="nucleotide sequence ID" value="NZ_CH902578.1"/>
</dbReference>
<dbReference type="Proteomes" id="UP000002931">
    <property type="component" value="Unassembled WGS sequence"/>
</dbReference>
<comment type="caution">
    <text evidence="2">The sequence shown here is derived from an EMBL/GenBank/DDBJ whole genome shotgun (WGS) entry which is preliminary data.</text>
</comment>
<keyword evidence="3" id="KW-1185">Reference proteome</keyword>
<evidence type="ECO:0000313" key="3">
    <source>
        <dbReference type="Proteomes" id="UP000002931"/>
    </source>
</evidence>
<organism evidence="2 3">
    <name type="scientific">Maritimibacter alkaliphilus HTCC2654</name>
    <dbReference type="NCBI Taxonomy" id="314271"/>
    <lineage>
        <taxon>Bacteria</taxon>
        <taxon>Pseudomonadati</taxon>
        <taxon>Pseudomonadota</taxon>
        <taxon>Alphaproteobacteria</taxon>
        <taxon>Rhodobacterales</taxon>
        <taxon>Roseobacteraceae</taxon>
        <taxon>Maritimibacter</taxon>
    </lineage>
</organism>
<proteinExistence type="predicted"/>
<gene>
    <name evidence="2" type="ORF">RB2654_01050</name>
</gene>
<feature type="transmembrane region" description="Helical" evidence="1">
    <location>
        <begin position="20"/>
        <end position="41"/>
    </location>
</feature>
<dbReference type="HOGENOM" id="CLU_2880577_0_0_5"/>
<evidence type="ECO:0000313" key="2">
    <source>
        <dbReference type="EMBL" id="EAQ12046.1"/>
    </source>
</evidence>
<name>A3VI47_9RHOB</name>
<protein>
    <submittedName>
        <fullName evidence="2">Uncharacterized protein</fullName>
    </submittedName>
</protein>
<dbReference type="STRING" id="314271.RB2654_01050"/>
<dbReference type="OrthoDB" id="7779177at2"/>
<accession>A3VI47</accession>